<evidence type="ECO:0000313" key="3">
    <source>
        <dbReference type="EMBL" id="KOS21285.1"/>
    </source>
</evidence>
<dbReference type="AlphaFoldDB" id="A0A0M9VVS8"/>
<organism evidence="3 4">
    <name type="scientific">Escovopsis weberi</name>
    <dbReference type="NCBI Taxonomy" id="150374"/>
    <lineage>
        <taxon>Eukaryota</taxon>
        <taxon>Fungi</taxon>
        <taxon>Dikarya</taxon>
        <taxon>Ascomycota</taxon>
        <taxon>Pezizomycotina</taxon>
        <taxon>Sordariomycetes</taxon>
        <taxon>Hypocreomycetidae</taxon>
        <taxon>Hypocreales</taxon>
        <taxon>Hypocreaceae</taxon>
        <taxon>Escovopsis</taxon>
    </lineage>
</organism>
<feature type="compositionally biased region" description="Basic and acidic residues" evidence="1">
    <location>
        <begin position="210"/>
        <end position="220"/>
    </location>
</feature>
<sequence length="326" mass="34883">MALIEWDPQIIPGLKLGLHSFQIIATFILWCLEIAVFRADGASIVGLNGWTFAVCFLSTPAWVFLVMTPRFDRTRKFADPYAMFAVDLLMLVLWISAFSTQAAYNSADLCGTICGVSKSIVGLGVIITLLWAGSSLVSAYTMQYASFHNTLPGYDSRKIGSERDIDPDKAAFSMAPHDEEAYERVHMDDHDHDHDRDTDLGHPAASAAGRYDDDHDDDHGRHHLHASAGGPSSRYGSANPYSADDYDDLGPAGSASASAAGGSSIGYAGAAGLGLPPIRKTTSLFESDGALDYASSAGGFGFSKSPSPKPDDTVQFPSGNYDRIQG</sequence>
<evidence type="ECO:0000256" key="1">
    <source>
        <dbReference type="SAM" id="MobiDB-lite"/>
    </source>
</evidence>
<keyword evidence="2" id="KW-0472">Membrane</keyword>
<evidence type="ECO:0000313" key="4">
    <source>
        <dbReference type="Proteomes" id="UP000053831"/>
    </source>
</evidence>
<feature type="region of interest" description="Disordered" evidence="1">
    <location>
        <begin position="296"/>
        <end position="326"/>
    </location>
</feature>
<reference evidence="3 4" key="1">
    <citation type="submission" date="2015-07" db="EMBL/GenBank/DDBJ databases">
        <title>The genome of the fungus Escovopsis weberi, a specialized disease agent of ant agriculture.</title>
        <authorList>
            <person name="de Man T.J."/>
            <person name="Stajich J.E."/>
            <person name="Kubicek C.P."/>
            <person name="Chenthamara K."/>
            <person name="Atanasova L."/>
            <person name="Druzhinina I.S."/>
            <person name="Birnbaum S."/>
            <person name="Barribeau S.M."/>
            <person name="Teiling C."/>
            <person name="Suen G."/>
            <person name="Currie C."/>
            <person name="Gerardo N.M."/>
        </authorList>
    </citation>
    <scope>NUCLEOTIDE SEQUENCE [LARGE SCALE GENOMIC DNA]</scope>
</reference>
<accession>A0A0M9VVS8</accession>
<feature type="transmembrane region" description="Helical" evidence="2">
    <location>
        <begin position="16"/>
        <end position="37"/>
    </location>
</feature>
<feature type="compositionally biased region" description="Basic and acidic residues" evidence="1">
    <location>
        <begin position="189"/>
        <end position="200"/>
    </location>
</feature>
<keyword evidence="4" id="KW-1185">Reference proteome</keyword>
<dbReference type="Proteomes" id="UP000053831">
    <property type="component" value="Unassembled WGS sequence"/>
</dbReference>
<feature type="transmembrane region" description="Helical" evidence="2">
    <location>
        <begin position="120"/>
        <end position="140"/>
    </location>
</feature>
<keyword evidence="2" id="KW-1133">Transmembrane helix</keyword>
<dbReference type="PANTHER" id="PTHR37451:SF3">
    <property type="entry name" value="MARVEL DOMAIN-CONTAINING PROTEIN"/>
    <property type="match status" value="1"/>
</dbReference>
<gene>
    <name evidence="3" type="ORF">ESCO_006702</name>
</gene>
<dbReference type="STRING" id="150374.A0A0M9VVS8"/>
<evidence type="ECO:0000256" key="2">
    <source>
        <dbReference type="SAM" id="Phobius"/>
    </source>
</evidence>
<dbReference type="OrthoDB" id="5284712at2759"/>
<dbReference type="EMBL" id="LGSR01000011">
    <property type="protein sequence ID" value="KOS21285.1"/>
    <property type="molecule type" value="Genomic_DNA"/>
</dbReference>
<evidence type="ECO:0008006" key="5">
    <source>
        <dbReference type="Google" id="ProtNLM"/>
    </source>
</evidence>
<name>A0A0M9VVS8_ESCWE</name>
<feature type="transmembrane region" description="Helical" evidence="2">
    <location>
        <begin position="49"/>
        <end position="68"/>
    </location>
</feature>
<proteinExistence type="predicted"/>
<feature type="region of interest" description="Disordered" evidence="1">
    <location>
        <begin position="189"/>
        <end position="242"/>
    </location>
</feature>
<feature type="transmembrane region" description="Helical" evidence="2">
    <location>
        <begin position="80"/>
        <end position="100"/>
    </location>
</feature>
<keyword evidence="2" id="KW-0812">Transmembrane</keyword>
<dbReference type="PANTHER" id="PTHR37451">
    <property type="entry name" value="MARVEL DOMAIN"/>
    <property type="match status" value="1"/>
</dbReference>
<feature type="compositionally biased region" description="Low complexity" evidence="1">
    <location>
        <begin position="296"/>
        <end position="306"/>
    </location>
</feature>
<comment type="caution">
    <text evidence="3">The sequence shown here is derived from an EMBL/GenBank/DDBJ whole genome shotgun (WGS) entry which is preliminary data.</text>
</comment>
<protein>
    <recommendedName>
        <fullName evidence="5">MARVEL domain-containing protein</fullName>
    </recommendedName>
</protein>